<evidence type="ECO:0000256" key="3">
    <source>
        <dbReference type="ARBA" id="ARBA00022449"/>
    </source>
</evidence>
<dbReference type="GO" id="GO:0005886">
    <property type="term" value="C:plasma membrane"/>
    <property type="evidence" value="ECO:0007669"/>
    <property type="project" value="UniProtKB-SubCell"/>
</dbReference>
<gene>
    <name evidence="11" type="primary">yeeO</name>
    <name evidence="11" type="ORF">DYBT9275_00540</name>
</gene>
<comment type="subcellular location">
    <subcellularLocation>
        <location evidence="1">Cell membrane</location>
        <topology evidence="1">Multi-pass membrane protein</topology>
    </subcellularLocation>
</comment>
<accession>A0A916J7B4</accession>
<feature type="transmembrane region" description="Helical" evidence="10">
    <location>
        <begin position="402"/>
        <end position="422"/>
    </location>
</feature>
<feature type="transmembrane region" description="Helical" evidence="10">
    <location>
        <begin position="103"/>
        <end position="126"/>
    </location>
</feature>
<evidence type="ECO:0000313" key="11">
    <source>
        <dbReference type="EMBL" id="CAG4990489.1"/>
    </source>
</evidence>
<protein>
    <recommendedName>
        <fullName evidence="9">Multidrug-efflux transporter</fullName>
    </recommendedName>
</protein>
<dbReference type="InterPro" id="IPR002528">
    <property type="entry name" value="MATE_fam"/>
</dbReference>
<evidence type="ECO:0000256" key="1">
    <source>
        <dbReference type="ARBA" id="ARBA00004651"/>
    </source>
</evidence>
<feature type="transmembrane region" description="Helical" evidence="10">
    <location>
        <begin position="28"/>
        <end position="53"/>
    </location>
</feature>
<feature type="transmembrane region" description="Helical" evidence="10">
    <location>
        <begin position="254"/>
        <end position="277"/>
    </location>
</feature>
<keyword evidence="8 10" id="KW-0472">Membrane</keyword>
<sequence length="459" mass="48542">MKKWFTLFRQALSGSEENYTTGSINKAIFLLSVPMIMEMIMESLFAVVDIFFVSKISIEAVATVGLTESVITLVYSIAIGLSTAATATIARRTGEGNHDKAKTAVGQVILISLGISAITAIFGGIFAGEILGIMGADQKVIATGTLFARVQFLSSPVVILLYALSGALRGAGSAATAMRSLIIANGLNMILGPLLIFGLGPFPELGVTGAAIATALGRSVGVGYQLYSLGKSSLAFRLKDLLPEKETIKSITEIAAGGTVQFLISSASWIFLTRILAEFGSDVVGGYTIAIRVIMFTLLPAWGLANAAATLVGQNLGAGQIDRAEVSVWKCAFYNLLFLVGLSLFMFTGAEYIISWFTGNADAIATGKMALRVLCLGYGFYAYGMVIIQSLNGAGDTKTPTVLNLICFWLIEIPVAYLLAVVMELGPVGVFASVPIAESILAMLGIWRFKKGGWKTVKV</sequence>
<dbReference type="InterPro" id="IPR050222">
    <property type="entry name" value="MATE_MdtK"/>
</dbReference>
<feature type="transmembrane region" description="Helical" evidence="10">
    <location>
        <begin position="289"/>
        <end position="312"/>
    </location>
</feature>
<keyword evidence="12" id="KW-1185">Reference proteome</keyword>
<dbReference type="InterPro" id="IPR048279">
    <property type="entry name" value="MdtK-like"/>
</dbReference>
<dbReference type="AlphaFoldDB" id="A0A916J7B4"/>
<evidence type="ECO:0000256" key="6">
    <source>
        <dbReference type="ARBA" id="ARBA00022989"/>
    </source>
</evidence>
<dbReference type="CDD" id="cd13139">
    <property type="entry name" value="MATE_like_14"/>
    <property type="match status" value="1"/>
</dbReference>
<evidence type="ECO:0000256" key="10">
    <source>
        <dbReference type="SAM" id="Phobius"/>
    </source>
</evidence>
<evidence type="ECO:0000256" key="4">
    <source>
        <dbReference type="ARBA" id="ARBA00022475"/>
    </source>
</evidence>
<proteinExistence type="predicted"/>
<feature type="transmembrane region" description="Helical" evidence="10">
    <location>
        <begin position="369"/>
        <end position="390"/>
    </location>
</feature>
<evidence type="ECO:0000256" key="9">
    <source>
        <dbReference type="ARBA" id="ARBA00031636"/>
    </source>
</evidence>
<evidence type="ECO:0000256" key="2">
    <source>
        <dbReference type="ARBA" id="ARBA00022448"/>
    </source>
</evidence>
<dbReference type="GO" id="GO:0015297">
    <property type="term" value="F:antiporter activity"/>
    <property type="evidence" value="ECO:0007669"/>
    <property type="project" value="UniProtKB-KW"/>
</dbReference>
<feature type="transmembrane region" description="Helical" evidence="10">
    <location>
        <begin position="333"/>
        <end position="357"/>
    </location>
</feature>
<organism evidence="11 12">
    <name type="scientific">Dyadobacter helix</name>
    <dbReference type="NCBI Taxonomy" id="2822344"/>
    <lineage>
        <taxon>Bacteria</taxon>
        <taxon>Pseudomonadati</taxon>
        <taxon>Bacteroidota</taxon>
        <taxon>Cytophagia</taxon>
        <taxon>Cytophagales</taxon>
        <taxon>Spirosomataceae</taxon>
        <taxon>Dyadobacter</taxon>
    </lineage>
</organism>
<feature type="transmembrane region" description="Helical" evidence="10">
    <location>
        <begin position="428"/>
        <end position="449"/>
    </location>
</feature>
<keyword evidence="7" id="KW-0406">Ion transport</keyword>
<dbReference type="EMBL" id="CAJRAF010000001">
    <property type="protein sequence ID" value="CAG4990489.1"/>
    <property type="molecule type" value="Genomic_DNA"/>
</dbReference>
<dbReference type="Proteomes" id="UP000680038">
    <property type="component" value="Unassembled WGS sequence"/>
</dbReference>
<dbReference type="PANTHER" id="PTHR43298">
    <property type="entry name" value="MULTIDRUG RESISTANCE PROTEIN NORM-RELATED"/>
    <property type="match status" value="1"/>
</dbReference>
<feature type="transmembrane region" description="Helical" evidence="10">
    <location>
        <begin position="205"/>
        <end position="227"/>
    </location>
</feature>
<dbReference type="GO" id="GO:0042910">
    <property type="term" value="F:xenobiotic transmembrane transporter activity"/>
    <property type="evidence" value="ECO:0007669"/>
    <property type="project" value="InterPro"/>
</dbReference>
<keyword evidence="3" id="KW-0050">Antiport</keyword>
<dbReference type="Pfam" id="PF01554">
    <property type="entry name" value="MatE"/>
    <property type="match status" value="2"/>
</dbReference>
<dbReference type="PIRSF" id="PIRSF006603">
    <property type="entry name" value="DinF"/>
    <property type="match status" value="1"/>
</dbReference>
<evidence type="ECO:0000256" key="7">
    <source>
        <dbReference type="ARBA" id="ARBA00023065"/>
    </source>
</evidence>
<feature type="transmembrane region" description="Helical" evidence="10">
    <location>
        <begin position="146"/>
        <end position="168"/>
    </location>
</feature>
<dbReference type="RefSeq" id="WP_215237289.1">
    <property type="nucleotide sequence ID" value="NZ_CAJRAF010000001.1"/>
</dbReference>
<keyword evidence="6 10" id="KW-1133">Transmembrane helix</keyword>
<evidence type="ECO:0000256" key="8">
    <source>
        <dbReference type="ARBA" id="ARBA00023136"/>
    </source>
</evidence>
<keyword evidence="4" id="KW-1003">Cell membrane</keyword>
<dbReference type="NCBIfam" id="TIGR00797">
    <property type="entry name" value="matE"/>
    <property type="match status" value="1"/>
</dbReference>
<dbReference type="PANTHER" id="PTHR43298:SF2">
    <property type="entry name" value="FMN_FAD EXPORTER YEEO-RELATED"/>
    <property type="match status" value="1"/>
</dbReference>
<comment type="caution">
    <text evidence="11">The sequence shown here is derived from an EMBL/GenBank/DDBJ whole genome shotgun (WGS) entry which is preliminary data.</text>
</comment>
<keyword evidence="5 10" id="KW-0812">Transmembrane</keyword>
<evidence type="ECO:0000313" key="12">
    <source>
        <dbReference type="Proteomes" id="UP000680038"/>
    </source>
</evidence>
<reference evidence="11" key="1">
    <citation type="submission" date="2021-04" db="EMBL/GenBank/DDBJ databases">
        <authorList>
            <person name="Rodrigo-Torres L."/>
            <person name="Arahal R. D."/>
            <person name="Lucena T."/>
        </authorList>
    </citation>
    <scope>NUCLEOTIDE SEQUENCE</scope>
    <source>
        <strain evidence="11">CECT 9275</strain>
    </source>
</reference>
<name>A0A916J7B4_9BACT</name>
<evidence type="ECO:0000256" key="5">
    <source>
        <dbReference type="ARBA" id="ARBA00022692"/>
    </source>
</evidence>
<dbReference type="GO" id="GO:0006811">
    <property type="term" value="P:monoatomic ion transport"/>
    <property type="evidence" value="ECO:0007669"/>
    <property type="project" value="UniProtKB-KW"/>
</dbReference>
<keyword evidence="2" id="KW-0813">Transport</keyword>
<feature type="transmembrane region" description="Helical" evidence="10">
    <location>
        <begin position="180"/>
        <end position="199"/>
    </location>
</feature>